<dbReference type="Gene3D" id="3.40.50.720">
    <property type="entry name" value="NAD(P)-binding Rossmann-like Domain"/>
    <property type="match status" value="1"/>
</dbReference>
<dbReference type="PANTHER" id="PTHR43781:SF1">
    <property type="entry name" value="SACCHAROPINE DEHYDROGENASE"/>
    <property type="match status" value="1"/>
</dbReference>
<dbReference type="STRING" id="1122170.GCA_000701265_00160"/>
<dbReference type="EMBL" id="UGPB01000001">
    <property type="protein sequence ID" value="STY30275.1"/>
    <property type="molecule type" value="Genomic_DNA"/>
</dbReference>
<gene>
    <name evidence="2" type="primary">lys</name>
    <name evidence="2" type="ORF">NCTC11532_02326</name>
</gene>
<accession>A0A378M1A7</accession>
<dbReference type="OrthoDB" id="4420885at2"/>
<keyword evidence="3" id="KW-1185">Reference proteome</keyword>
<dbReference type="RefSeq" id="WP_031564230.1">
    <property type="nucleotide sequence ID" value="NZ_CAAAIS010000001.1"/>
</dbReference>
<organism evidence="2 3">
    <name type="scientific">Legionella wadsworthii</name>
    <dbReference type="NCBI Taxonomy" id="28088"/>
    <lineage>
        <taxon>Bacteria</taxon>
        <taxon>Pseudomonadati</taxon>
        <taxon>Pseudomonadota</taxon>
        <taxon>Gammaproteobacteria</taxon>
        <taxon>Legionellales</taxon>
        <taxon>Legionellaceae</taxon>
        <taxon>Legionella</taxon>
    </lineage>
</organism>
<sequence>MKKNFIIYGSYGYTGNLIARHGIEQGLKPILAGRNEEKLKHQANLLDLDYRVFDVLDLEQTKRALQDVIAVIHCAGPFKHTFENMAKACLAVKTHYVDITGEVRVIEKLMQLNDQAKKAGIMLLPGAGFDVVPSDCLALYLLRHLPDAKKLVLAISGFQKDSNVSISHGTAKTMIEDMPEGSLIRSNGKLKKVPFCWKTQTFDFGSSKYRVCGIISWGDLASAWWSTKIPNIETYMALPKGLIRFRRLINLFKNVLYWAPLKNYILHKIDKLPPGPNDQQRQNAIVKIYGEVTNDSGKKTIALMTTPNGYTLTALTTIIIIKHILAGHAPSGFQTPAQAYTEDLIMNIPEVTRVIIIDSIP</sequence>
<dbReference type="InterPro" id="IPR005097">
    <property type="entry name" value="Sacchrp_dh_NADP-bd"/>
</dbReference>
<dbReference type="AlphaFoldDB" id="A0A378M1A7"/>
<evidence type="ECO:0000313" key="3">
    <source>
        <dbReference type="Proteomes" id="UP000255297"/>
    </source>
</evidence>
<dbReference type="GO" id="GO:0004754">
    <property type="term" value="F:saccharopine dehydrogenase (NAD+, L-lysine-forming) activity"/>
    <property type="evidence" value="ECO:0007669"/>
    <property type="project" value="UniProtKB-EC"/>
</dbReference>
<proteinExistence type="predicted"/>
<dbReference type="Proteomes" id="UP000255297">
    <property type="component" value="Unassembled WGS sequence"/>
</dbReference>
<dbReference type="PANTHER" id="PTHR43781">
    <property type="entry name" value="SACCHAROPINE DEHYDROGENASE"/>
    <property type="match status" value="1"/>
</dbReference>
<protein>
    <submittedName>
        <fullName evidence="2">Saccharopine dehydrogenase</fullName>
        <ecNumber evidence="2">1.3.1.-</ecNumber>
        <ecNumber evidence="2">1.5.1.7</ecNumber>
    </submittedName>
</protein>
<dbReference type="EC" id="1.3.1.-" evidence="2"/>
<evidence type="ECO:0000313" key="2">
    <source>
        <dbReference type="EMBL" id="STY30275.1"/>
    </source>
</evidence>
<name>A0A378M1A7_9GAMM</name>
<feature type="domain" description="Saccharopine dehydrogenase NADP binding" evidence="1">
    <location>
        <begin position="7"/>
        <end position="123"/>
    </location>
</feature>
<dbReference type="EC" id="1.5.1.7" evidence="2"/>
<evidence type="ECO:0000259" key="1">
    <source>
        <dbReference type="Pfam" id="PF03435"/>
    </source>
</evidence>
<dbReference type="InterPro" id="IPR036291">
    <property type="entry name" value="NAD(P)-bd_dom_sf"/>
</dbReference>
<dbReference type="Pfam" id="PF03435">
    <property type="entry name" value="Sacchrp_dh_NADP"/>
    <property type="match status" value="1"/>
</dbReference>
<keyword evidence="2" id="KW-0560">Oxidoreductase</keyword>
<reference evidence="2 3" key="1">
    <citation type="submission" date="2018-06" db="EMBL/GenBank/DDBJ databases">
        <authorList>
            <consortium name="Pathogen Informatics"/>
            <person name="Doyle S."/>
        </authorList>
    </citation>
    <scope>NUCLEOTIDE SEQUENCE [LARGE SCALE GENOMIC DNA]</scope>
    <source>
        <strain evidence="2 3">NCTC11532</strain>
    </source>
</reference>
<dbReference type="SUPFAM" id="SSF51735">
    <property type="entry name" value="NAD(P)-binding Rossmann-fold domains"/>
    <property type="match status" value="1"/>
</dbReference>